<evidence type="ECO:0000256" key="5">
    <source>
        <dbReference type="ARBA" id="ARBA00022927"/>
    </source>
</evidence>
<reference evidence="10 11" key="1">
    <citation type="submission" date="2015-12" db="EMBL/GenBank/DDBJ databases">
        <title>Draft genome sequence of Moniliophthora roreri, the causal agent of frosty pod rot of cacao.</title>
        <authorList>
            <person name="Aime M.C."/>
            <person name="Diaz-Valderrama J.R."/>
            <person name="Kijpornyongpan T."/>
            <person name="Phillips-Mora W."/>
        </authorList>
    </citation>
    <scope>NUCLEOTIDE SEQUENCE [LARGE SCALE GENOMIC DNA]</scope>
    <source>
        <strain evidence="10 11">MCA 2952</strain>
    </source>
</reference>
<dbReference type="SUPFAM" id="SSF48371">
    <property type="entry name" value="ARM repeat"/>
    <property type="match status" value="1"/>
</dbReference>
<dbReference type="Pfam" id="PF18806">
    <property type="entry name" value="Importin_rep_3"/>
    <property type="match status" value="1"/>
</dbReference>
<dbReference type="PANTHER" id="PTHR12363">
    <property type="entry name" value="TRANSPORTIN 3 AND IMPORTIN 13"/>
    <property type="match status" value="1"/>
</dbReference>
<dbReference type="AlphaFoldDB" id="A0A0W0G8H2"/>
<dbReference type="InterPro" id="IPR011989">
    <property type="entry name" value="ARM-like"/>
</dbReference>
<evidence type="ECO:0000313" key="10">
    <source>
        <dbReference type="EMBL" id="KTB44863.1"/>
    </source>
</evidence>
<dbReference type="EMBL" id="LATX01000831">
    <property type="protein sequence ID" value="KTB44863.1"/>
    <property type="molecule type" value="Genomic_DNA"/>
</dbReference>
<accession>A0A0W0G8H2</accession>
<dbReference type="InterPro" id="IPR001494">
    <property type="entry name" value="Importin-beta_N"/>
</dbReference>
<dbReference type="GO" id="GO:0005634">
    <property type="term" value="C:nucleus"/>
    <property type="evidence" value="ECO:0007669"/>
    <property type="project" value="UniProtKB-SubCell"/>
</dbReference>
<keyword evidence="3" id="KW-0813">Transport</keyword>
<dbReference type="GO" id="GO:0006606">
    <property type="term" value="P:protein import into nucleus"/>
    <property type="evidence" value="ECO:0007669"/>
    <property type="project" value="TreeGrafter"/>
</dbReference>
<keyword evidence="5" id="KW-0653">Protein transport</keyword>
<dbReference type="eggNOG" id="KOG2022">
    <property type="taxonomic scope" value="Eukaryota"/>
</dbReference>
<dbReference type="InterPro" id="IPR016024">
    <property type="entry name" value="ARM-type_fold"/>
</dbReference>
<dbReference type="Pfam" id="PF24140">
    <property type="entry name" value="TPR_TNPO3_IPO13_3rd"/>
    <property type="match status" value="1"/>
</dbReference>
<dbReference type="Proteomes" id="UP000054988">
    <property type="component" value="Unassembled WGS sequence"/>
</dbReference>
<feature type="region of interest" description="Disordered" evidence="7">
    <location>
        <begin position="810"/>
        <end position="834"/>
    </location>
</feature>
<dbReference type="GO" id="GO:0031267">
    <property type="term" value="F:small GTPase binding"/>
    <property type="evidence" value="ECO:0007669"/>
    <property type="project" value="InterPro"/>
</dbReference>
<feature type="domain" description="Importin N-terminal" evidence="8">
    <location>
        <begin position="42"/>
        <end position="105"/>
    </location>
</feature>
<dbReference type="PANTHER" id="PTHR12363:SF33">
    <property type="entry name" value="IMPORTIN-13"/>
    <property type="match status" value="1"/>
</dbReference>
<evidence type="ECO:0000313" key="11">
    <source>
        <dbReference type="Proteomes" id="UP000054988"/>
    </source>
</evidence>
<feature type="compositionally biased region" description="Basic and acidic residues" evidence="7">
    <location>
        <begin position="816"/>
        <end position="834"/>
    </location>
</feature>
<dbReference type="Pfam" id="PF08389">
    <property type="entry name" value="Xpo1"/>
    <property type="match status" value="1"/>
</dbReference>
<evidence type="ECO:0000256" key="7">
    <source>
        <dbReference type="SAM" id="MobiDB-lite"/>
    </source>
</evidence>
<evidence type="ECO:0000256" key="3">
    <source>
        <dbReference type="ARBA" id="ARBA00022448"/>
    </source>
</evidence>
<dbReference type="InterPro" id="IPR051345">
    <property type="entry name" value="Importin_beta-like_NTR"/>
</dbReference>
<evidence type="ECO:0000256" key="2">
    <source>
        <dbReference type="ARBA" id="ARBA00007991"/>
    </source>
</evidence>
<comment type="similarity">
    <text evidence="2">Belongs to the importin beta family.</text>
</comment>
<evidence type="ECO:0000256" key="1">
    <source>
        <dbReference type="ARBA" id="ARBA00004123"/>
    </source>
</evidence>
<comment type="caution">
    <text evidence="10">The sequence shown here is derived from an EMBL/GenBank/DDBJ whole genome shotgun (WGS) entry which is preliminary data.</text>
</comment>
<dbReference type="Pfam" id="PF03810">
    <property type="entry name" value="IBN_N"/>
    <property type="match status" value="1"/>
</dbReference>
<evidence type="ECO:0000259" key="8">
    <source>
        <dbReference type="Pfam" id="PF03810"/>
    </source>
</evidence>
<gene>
    <name evidence="10" type="ORF">WG66_2524</name>
</gene>
<proteinExistence type="inferred from homology"/>
<dbReference type="InterPro" id="IPR057942">
    <property type="entry name" value="TPR_TNPO3_IPO13_3rd"/>
</dbReference>
<feature type="domain" description="Exportin-1/Importin-beta-like" evidence="9">
    <location>
        <begin position="114"/>
        <end position="245"/>
    </location>
</feature>
<dbReference type="InterPro" id="IPR040520">
    <property type="entry name" value="Importin_rep_3"/>
</dbReference>
<evidence type="ECO:0000259" key="9">
    <source>
        <dbReference type="Pfam" id="PF08389"/>
    </source>
</evidence>
<dbReference type="GO" id="GO:0005737">
    <property type="term" value="C:cytoplasm"/>
    <property type="evidence" value="ECO:0007669"/>
    <property type="project" value="TreeGrafter"/>
</dbReference>
<evidence type="ECO:0000256" key="6">
    <source>
        <dbReference type="ARBA" id="ARBA00023242"/>
    </source>
</evidence>
<comment type="subcellular location">
    <subcellularLocation>
        <location evidence="1">Nucleus</location>
    </subcellularLocation>
</comment>
<dbReference type="Gene3D" id="1.25.10.10">
    <property type="entry name" value="Leucine-rich Repeat Variant"/>
    <property type="match status" value="2"/>
</dbReference>
<name>A0A0W0G8H2_MONRR</name>
<organism evidence="10 11">
    <name type="scientific">Moniliophthora roreri</name>
    <name type="common">Frosty pod rot fungus</name>
    <name type="synonym">Monilia roreri</name>
    <dbReference type="NCBI Taxonomy" id="221103"/>
    <lineage>
        <taxon>Eukaryota</taxon>
        <taxon>Fungi</taxon>
        <taxon>Dikarya</taxon>
        <taxon>Basidiomycota</taxon>
        <taxon>Agaricomycotina</taxon>
        <taxon>Agaricomycetes</taxon>
        <taxon>Agaricomycetidae</taxon>
        <taxon>Agaricales</taxon>
        <taxon>Marasmiineae</taxon>
        <taxon>Marasmiaceae</taxon>
        <taxon>Moniliophthora</taxon>
    </lineage>
</organism>
<sequence length="1084" mass="118436">MADLSFLPALSSFDIERAAQLILQGYGAPNPNASPEDLKRLQQELLDIQKLPEAWGLVIPFLNHQDQNIQFFGAHTAQVKIARDWSSFPQEHAESLRDMLIQLTAHSVSVGKSKVILRKLFVALSSLALKLVPHHPTRWSDWILTCVTSFSGKRAAAEHIHDFLAIVAEEVSSADLIGASKLKMQQSLLDATTMVVQAIKSSIDKPISSVPKSEVLSALRCLQAWLPHVPSSDFTPLIPNVIALLDPSADSIFIGASDTLQEIMTKSALSDGSGSRILTEPLLVWLDSTGASIVESSLRTRFVDEVSQSLCKLISALADHSTSYIAAHMASPASVSLLPSSSAVLSQQAQNKTKGQLTQTFLKLLLAYTGFPGYYGVDEDVSEMTLGFWYLLQEALWNNDFYIEEGGEPSLADQQTSGDQTTVARELYVEVVRVLRRKIKYPGPGNQVEKFQVYRRDVGDILINAYYVIRDDMMAFFVDELTSQLTAVHQGQGSWEDVEATLHCILSIQEALDYDNTPHLPRLYSPEILGRLPTTGHTRVRRTSLSLIGTYASWFASNPDQPTTPPRQELLTNAVSYVVQALPDAALSLQAASALRNICDANRKLLAPQIGAFAELHAGLAQVPDSEKSTVMESIASVIQALPPPEEIPPVEVIVNPIVQKLMEILRSPSSLPPEAREMVILQLETLAGIAKGLTGGSTNDGLSVLEDETESEAALEAVKSARRDPRMAQLRQNILDAVRACVEVLGHDAGIGQALNELVKSITALPADITLISLPAPPLLEIVCFALQRQVTASWLSVAGILINQLSPPPPMPLKGKDREKEQRQAKERAEQDEQAKLVVSNVLPVILSTSLSTLGGPGGMENASTLCISFKHGLNFTSLRTRISFKNSSPVWIGCGFNASASHRMPKPSIQVAQNLPGNFYVLPLGGLDALMQCAIRALALQERYSLVAACTFLSTFIHRSYVHQSLEAYRVQLINSHGRSITQTVLSGLAGQAPRSATTNLIEMLSTLLIRCTEEMKVWLREVLFSDNFVPSRASKEDKERFLKAILGSRTLKRTREAAQQFTLIARGLEGTSFGYASLST</sequence>
<protein>
    <submittedName>
        <fullName evidence="10">Uncharacterized protein</fullName>
    </submittedName>
</protein>
<keyword evidence="6" id="KW-0539">Nucleus</keyword>
<keyword evidence="4" id="KW-0677">Repeat</keyword>
<evidence type="ECO:0000256" key="4">
    <source>
        <dbReference type="ARBA" id="ARBA00022737"/>
    </source>
</evidence>
<dbReference type="InterPro" id="IPR013598">
    <property type="entry name" value="Exportin-1/Importin-b-like"/>
</dbReference>